<proteinExistence type="predicted"/>
<organism evidence="1">
    <name type="scientific">mine drainage metagenome</name>
    <dbReference type="NCBI Taxonomy" id="410659"/>
    <lineage>
        <taxon>unclassified sequences</taxon>
        <taxon>metagenomes</taxon>
        <taxon>ecological metagenomes</taxon>
    </lineage>
</organism>
<name>E6PWM8_9ZZZZ</name>
<dbReference type="EMBL" id="CABN01000003">
    <property type="protein sequence ID" value="CBH99336.1"/>
    <property type="molecule type" value="Genomic_DNA"/>
</dbReference>
<protein>
    <submittedName>
        <fullName evidence="1">Uncharacterized protein</fullName>
    </submittedName>
</protein>
<dbReference type="AlphaFoldDB" id="E6PWM8"/>
<accession>E6PWM8</accession>
<comment type="caution">
    <text evidence="1">The sequence shown here is derived from an EMBL/GenBank/DDBJ whole genome shotgun (WGS) entry which is preliminary data.</text>
</comment>
<reference evidence="1" key="1">
    <citation type="submission" date="2009-10" db="EMBL/GenBank/DDBJ databases">
        <title>Diversity of trophic interactions inside an arsenic-rich microbial ecosystem.</title>
        <authorList>
            <person name="Bertin P.N."/>
            <person name="Heinrich-Salmeron A."/>
            <person name="Pelletier E."/>
            <person name="Goulhen-Chollet F."/>
            <person name="Arsene-Ploetze F."/>
            <person name="Gallien S."/>
            <person name="Calteau A."/>
            <person name="Vallenet D."/>
            <person name="Casiot C."/>
            <person name="Chane-Woon-Ming B."/>
            <person name="Giloteaux L."/>
            <person name="Barakat M."/>
            <person name="Bonnefoy V."/>
            <person name="Bruneel O."/>
            <person name="Chandler M."/>
            <person name="Cleiss J."/>
            <person name="Duran R."/>
            <person name="Elbaz-Poulichet F."/>
            <person name="Fonknechten N."/>
            <person name="Lauga B."/>
            <person name="Mornico D."/>
            <person name="Ortet P."/>
            <person name="Schaeffer C."/>
            <person name="Siguier P."/>
            <person name="Alexander Thil Smith A."/>
            <person name="Van Dorsselaer A."/>
            <person name="Weissenbach J."/>
            <person name="Medigue C."/>
            <person name="Le Paslier D."/>
        </authorList>
    </citation>
    <scope>NUCLEOTIDE SEQUENCE</scope>
</reference>
<gene>
    <name evidence="1" type="ORF">CARN3_0246</name>
</gene>
<sequence length="60" mass="6174">MIRGRAGGVAPPNVFPILSITQGGKQGFSQTVNTPTEYALESAQTALRREAGGIPSGGYP</sequence>
<evidence type="ECO:0000313" key="1">
    <source>
        <dbReference type="EMBL" id="CBH99336.1"/>
    </source>
</evidence>